<name>A0A9J6P1L8_9CLOT</name>
<sequence>MKYVPMVFNMDEELRALKNQEFSNNIAPFIQIIKDNDSKEEKTNILDNIEQIISFKKDNTFFLSAPNINTQTHHHSNTLNRFSSYNNVIPVLEVNLDSYTFGDIKNLKNSLSYERFCFKVLAKTFSKISIEVTTLINEDDYFLYDFNNQDLFHEDIQSEITLINQIKNHKNFKTITLGHFMPTMDYEIEK</sequence>
<dbReference type="Proteomes" id="UP001056429">
    <property type="component" value="Unassembled WGS sequence"/>
</dbReference>
<organism evidence="1 2">
    <name type="scientific">Oceanirhabdus seepicola</name>
    <dbReference type="NCBI Taxonomy" id="2828781"/>
    <lineage>
        <taxon>Bacteria</taxon>
        <taxon>Bacillati</taxon>
        <taxon>Bacillota</taxon>
        <taxon>Clostridia</taxon>
        <taxon>Eubacteriales</taxon>
        <taxon>Clostridiaceae</taxon>
        <taxon>Oceanirhabdus</taxon>
    </lineage>
</organism>
<reference evidence="1" key="1">
    <citation type="journal article" date="2021" name="mSystems">
        <title>Bacteria and Archaea Synergistically Convert Glycine Betaine to Biogenic Methane in the Formosa Cold Seep of the South China Sea.</title>
        <authorList>
            <person name="Li L."/>
            <person name="Zhang W."/>
            <person name="Zhang S."/>
            <person name="Song L."/>
            <person name="Sun Q."/>
            <person name="Zhang H."/>
            <person name="Xiang H."/>
            <person name="Dong X."/>
        </authorList>
    </citation>
    <scope>NUCLEOTIDE SEQUENCE</scope>
    <source>
        <strain evidence="1">ZWT</strain>
    </source>
</reference>
<proteinExistence type="predicted"/>
<accession>A0A9J6P1L8</accession>
<dbReference type="EMBL" id="JAGSOJ010000002">
    <property type="protein sequence ID" value="MCM1989937.1"/>
    <property type="molecule type" value="Genomic_DNA"/>
</dbReference>
<protein>
    <submittedName>
        <fullName evidence="1">Uncharacterized protein</fullName>
    </submittedName>
</protein>
<keyword evidence="2" id="KW-1185">Reference proteome</keyword>
<evidence type="ECO:0000313" key="2">
    <source>
        <dbReference type="Proteomes" id="UP001056429"/>
    </source>
</evidence>
<gene>
    <name evidence="1" type="ORF">KDK92_09305</name>
</gene>
<reference evidence="1" key="2">
    <citation type="submission" date="2021-04" db="EMBL/GenBank/DDBJ databases">
        <authorList>
            <person name="Dong X."/>
        </authorList>
    </citation>
    <scope>NUCLEOTIDE SEQUENCE</scope>
    <source>
        <strain evidence="1">ZWT</strain>
    </source>
</reference>
<dbReference type="RefSeq" id="WP_250858976.1">
    <property type="nucleotide sequence ID" value="NZ_JAGSOJ010000002.1"/>
</dbReference>
<dbReference type="AlphaFoldDB" id="A0A9J6P1L8"/>
<comment type="caution">
    <text evidence="1">The sequence shown here is derived from an EMBL/GenBank/DDBJ whole genome shotgun (WGS) entry which is preliminary data.</text>
</comment>
<evidence type="ECO:0000313" key="1">
    <source>
        <dbReference type="EMBL" id="MCM1989937.1"/>
    </source>
</evidence>